<keyword evidence="4" id="KW-1185">Reference proteome</keyword>
<proteinExistence type="inferred from homology"/>
<dbReference type="SUPFAM" id="SSF143456">
    <property type="entry name" value="VC0467-like"/>
    <property type="match status" value="1"/>
</dbReference>
<protein>
    <recommendedName>
        <fullName evidence="2">UPF0301 protein NCTC12742_00374</fullName>
    </recommendedName>
</protein>
<name>A0A448VJ70_9NEIS</name>
<dbReference type="HAMAP" id="MF_00758">
    <property type="entry name" value="UPF0301"/>
    <property type="match status" value="1"/>
</dbReference>
<dbReference type="NCBIfam" id="NF001266">
    <property type="entry name" value="PRK00228.1-1"/>
    <property type="match status" value="1"/>
</dbReference>
<dbReference type="AlphaFoldDB" id="A0A448VJ70"/>
<evidence type="ECO:0000256" key="1">
    <source>
        <dbReference type="ARBA" id="ARBA00009600"/>
    </source>
</evidence>
<accession>A0A448VJ70</accession>
<dbReference type="GO" id="GO:0005829">
    <property type="term" value="C:cytosol"/>
    <property type="evidence" value="ECO:0007669"/>
    <property type="project" value="TreeGrafter"/>
</dbReference>
<dbReference type="PANTHER" id="PTHR30327">
    <property type="entry name" value="UNCHARACTERIZED PROTEIN YQGE"/>
    <property type="match status" value="1"/>
</dbReference>
<reference evidence="3 4" key="1">
    <citation type="submission" date="2018-12" db="EMBL/GenBank/DDBJ databases">
        <authorList>
            <consortium name="Pathogen Informatics"/>
        </authorList>
    </citation>
    <scope>NUCLEOTIDE SEQUENCE [LARGE SCALE GENOMIC DNA]</scope>
    <source>
        <strain evidence="3 4">NCTC12742</strain>
    </source>
</reference>
<dbReference type="EMBL" id="LR134533">
    <property type="protein sequence ID" value="VEJ49816.1"/>
    <property type="molecule type" value="Genomic_DNA"/>
</dbReference>
<dbReference type="Pfam" id="PF02622">
    <property type="entry name" value="DUF179"/>
    <property type="match status" value="1"/>
</dbReference>
<gene>
    <name evidence="3" type="ORF">NCTC12742_00374</name>
</gene>
<sequence length="182" mass="19776">MDLTNHLLLAMPDVDDPFFEKSVVYICEHNADGAVGLVINKPSPLKMGVVFGAVDVNLPERFEDDPVMIGGPVQLDRGYVLHRPVGNWQSSLVVNDNTALTTSRDIIESLANGETVDKAMISIGYASWTAGQLERELGENTWLTVPADEYIVFDLPYAKKYGAALAKLGVGSESLMREAGHA</sequence>
<dbReference type="Gene3D" id="3.40.1740.10">
    <property type="entry name" value="VC0467-like"/>
    <property type="match status" value="1"/>
</dbReference>
<evidence type="ECO:0000313" key="4">
    <source>
        <dbReference type="Proteomes" id="UP000272771"/>
    </source>
</evidence>
<dbReference type="PANTHER" id="PTHR30327:SF1">
    <property type="entry name" value="UPF0301 PROTEIN YQGE"/>
    <property type="match status" value="1"/>
</dbReference>
<dbReference type="STRING" id="28091.SAMEA3174300_01054"/>
<organism evidence="3 4">
    <name type="scientific">Neisseria weaveri</name>
    <dbReference type="NCBI Taxonomy" id="28091"/>
    <lineage>
        <taxon>Bacteria</taxon>
        <taxon>Pseudomonadati</taxon>
        <taxon>Pseudomonadota</taxon>
        <taxon>Betaproteobacteria</taxon>
        <taxon>Neisseriales</taxon>
        <taxon>Neisseriaceae</taxon>
        <taxon>Neisseria</taxon>
    </lineage>
</organism>
<comment type="similarity">
    <text evidence="1 2">Belongs to the UPF0301 (AlgH) family.</text>
</comment>
<evidence type="ECO:0000313" key="3">
    <source>
        <dbReference type="EMBL" id="VEJ49816.1"/>
    </source>
</evidence>
<dbReference type="RefSeq" id="WP_004285110.1">
    <property type="nucleotide sequence ID" value="NZ_CAUJRG010000006.1"/>
</dbReference>
<evidence type="ECO:0000256" key="2">
    <source>
        <dbReference type="HAMAP-Rule" id="MF_00758"/>
    </source>
</evidence>
<dbReference type="Proteomes" id="UP000272771">
    <property type="component" value="Chromosome"/>
</dbReference>
<dbReference type="InterPro" id="IPR003774">
    <property type="entry name" value="AlgH-like"/>
</dbReference>
<dbReference type="OrthoDB" id="9807486at2"/>